<dbReference type="Pfam" id="PF00158">
    <property type="entry name" value="Sigma54_activat"/>
    <property type="match status" value="1"/>
</dbReference>
<evidence type="ECO:0000256" key="1">
    <source>
        <dbReference type="ARBA" id="ARBA00022741"/>
    </source>
</evidence>
<dbReference type="SUPFAM" id="SSF46689">
    <property type="entry name" value="Homeodomain-like"/>
    <property type="match status" value="1"/>
</dbReference>
<dbReference type="PANTHER" id="PTHR32071:SF57">
    <property type="entry name" value="C4-DICARBOXYLATE TRANSPORT TRANSCRIPTIONAL REGULATORY PROTEIN DCTD"/>
    <property type="match status" value="1"/>
</dbReference>
<dbReference type="Pfam" id="PF25601">
    <property type="entry name" value="AAA_lid_14"/>
    <property type="match status" value="1"/>
</dbReference>
<dbReference type="Gene3D" id="1.10.10.60">
    <property type="entry name" value="Homeodomain-like"/>
    <property type="match status" value="1"/>
</dbReference>
<dbReference type="InterPro" id="IPR025662">
    <property type="entry name" value="Sigma_54_int_dom_ATP-bd_1"/>
</dbReference>
<dbReference type="CDD" id="cd00009">
    <property type="entry name" value="AAA"/>
    <property type="match status" value="1"/>
</dbReference>
<dbReference type="FunFam" id="3.40.50.300:FF:000006">
    <property type="entry name" value="DNA-binding transcriptional regulator NtrC"/>
    <property type="match status" value="1"/>
</dbReference>
<dbReference type="SMART" id="SM00382">
    <property type="entry name" value="AAA"/>
    <property type="match status" value="1"/>
</dbReference>
<dbReference type="GO" id="GO:0043565">
    <property type="term" value="F:sequence-specific DNA binding"/>
    <property type="evidence" value="ECO:0007669"/>
    <property type="project" value="InterPro"/>
</dbReference>
<sequence length="643" mass="70434">MQWITWTQAFPSSNDSSAAIQLSERLINSAFTADDLPDYVSGALMEIASSFGLQKVAWFERAPDWTKIAEWGSGESTAQSVMLSESLDRTAAGCGNNSIVVPVGKENAKSVLALTGRGLSDSMLPAAWGAATAFHTGLEVISTRTSSQSQNKRLRVLLDVATQFAGTLESEPLLKLIAEAACQVLQCDRASIFIWDKEHKEVIAKPALGLDGNTLRIPDSTGVVGHVLKTGESVHVDDAENDPRFGKQVDKKTGYETRNLLAEPLNDFDGKRIGVFEAINKLQGSFQPDDQELLSLLSKQAAVAIQNANEHEDLLRSQKNLAEQVTSGVRIIGESAAIVALRTTVERLAETDLPVLILGESGTGKEVVAQSLHYQGSRSSKPFVAVNCAALAESLLESELFGHEKGAFTDAQDTRAGKFELADGGTLFLDEIGDMSLGGQAKLLRVLEQKVITRVGGAQPIPVNVRIVAATNANLPELVRQKKFREDLYYRLSVVTQQLPPLRDRAEDVLVLAEFFLKTFCVQSRRPTLKLSPEAKRRLQSHHWPGNVRELRNLMERVAFLAQGEKVEPDDLAFILAPEPTGGLEPSMDLPLTDATKEFQIEFIKRAVKRVRGNMSDAAKLLGLHRSNLYRKMRQLGMDVEEE</sequence>
<proteinExistence type="predicted"/>
<dbReference type="InterPro" id="IPR002197">
    <property type="entry name" value="HTH_Fis"/>
</dbReference>
<accession>A0A517T3N9</accession>
<dbReference type="GO" id="GO:0005524">
    <property type="term" value="F:ATP binding"/>
    <property type="evidence" value="ECO:0007669"/>
    <property type="project" value="UniProtKB-KW"/>
</dbReference>
<organism evidence="7 8">
    <name type="scientific">Calycomorphotria hydatis</name>
    <dbReference type="NCBI Taxonomy" id="2528027"/>
    <lineage>
        <taxon>Bacteria</taxon>
        <taxon>Pseudomonadati</taxon>
        <taxon>Planctomycetota</taxon>
        <taxon>Planctomycetia</taxon>
        <taxon>Planctomycetales</taxon>
        <taxon>Planctomycetaceae</taxon>
        <taxon>Calycomorphotria</taxon>
    </lineage>
</organism>
<dbReference type="PRINTS" id="PR01590">
    <property type="entry name" value="HTHFIS"/>
</dbReference>
<dbReference type="InterPro" id="IPR025944">
    <property type="entry name" value="Sigma_54_int_dom_CS"/>
</dbReference>
<dbReference type="InterPro" id="IPR002078">
    <property type="entry name" value="Sigma_54_int"/>
</dbReference>
<dbReference type="InterPro" id="IPR003018">
    <property type="entry name" value="GAF"/>
</dbReference>
<keyword evidence="1" id="KW-0547">Nucleotide-binding</keyword>
<name>A0A517T3N9_9PLAN</name>
<dbReference type="PROSITE" id="PS00675">
    <property type="entry name" value="SIGMA54_INTERACT_1"/>
    <property type="match status" value="1"/>
</dbReference>
<gene>
    <name evidence="7" type="primary">vnfA</name>
    <name evidence="7" type="ORF">V22_01880</name>
</gene>
<evidence type="ECO:0000256" key="4">
    <source>
        <dbReference type="ARBA" id="ARBA00023125"/>
    </source>
</evidence>
<dbReference type="Proteomes" id="UP000319976">
    <property type="component" value="Chromosome"/>
</dbReference>
<reference evidence="7 8" key="1">
    <citation type="submission" date="2019-02" db="EMBL/GenBank/DDBJ databases">
        <title>Deep-cultivation of Planctomycetes and their phenomic and genomic characterization uncovers novel biology.</title>
        <authorList>
            <person name="Wiegand S."/>
            <person name="Jogler M."/>
            <person name="Boedeker C."/>
            <person name="Pinto D."/>
            <person name="Vollmers J."/>
            <person name="Rivas-Marin E."/>
            <person name="Kohn T."/>
            <person name="Peeters S.H."/>
            <person name="Heuer A."/>
            <person name="Rast P."/>
            <person name="Oberbeckmann S."/>
            <person name="Bunk B."/>
            <person name="Jeske O."/>
            <person name="Meyerdierks A."/>
            <person name="Storesund J.E."/>
            <person name="Kallscheuer N."/>
            <person name="Luecker S."/>
            <person name="Lage O.M."/>
            <person name="Pohl T."/>
            <person name="Merkel B.J."/>
            <person name="Hornburger P."/>
            <person name="Mueller R.-W."/>
            <person name="Bruemmer F."/>
            <person name="Labrenz M."/>
            <person name="Spormann A.M."/>
            <person name="Op den Camp H."/>
            <person name="Overmann J."/>
            <person name="Amann R."/>
            <person name="Jetten M.S.M."/>
            <person name="Mascher T."/>
            <person name="Medema M.H."/>
            <person name="Devos D.P."/>
            <person name="Kaster A.-K."/>
            <person name="Ovreas L."/>
            <person name="Rohde M."/>
            <person name="Galperin M.Y."/>
            <person name="Jogler C."/>
        </authorList>
    </citation>
    <scope>NUCLEOTIDE SEQUENCE [LARGE SCALE GENOMIC DNA]</scope>
    <source>
        <strain evidence="7 8">V22</strain>
    </source>
</reference>
<dbReference type="GO" id="GO:0006355">
    <property type="term" value="P:regulation of DNA-templated transcription"/>
    <property type="evidence" value="ECO:0007669"/>
    <property type="project" value="InterPro"/>
</dbReference>
<dbReference type="Gene3D" id="3.40.50.300">
    <property type="entry name" value="P-loop containing nucleotide triphosphate hydrolases"/>
    <property type="match status" value="1"/>
</dbReference>
<dbReference type="Pfam" id="PF01590">
    <property type="entry name" value="GAF"/>
    <property type="match status" value="1"/>
</dbReference>
<protein>
    <submittedName>
        <fullName evidence="7">Nitrogen fixation protein VnfA</fullName>
    </submittedName>
</protein>
<evidence type="ECO:0000313" key="8">
    <source>
        <dbReference type="Proteomes" id="UP000319976"/>
    </source>
</evidence>
<dbReference type="Gene3D" id="3.30.450.40">
    <property type="match status" value="1"/>
</dbReference>
<dbReference type="InterPro" id="IPR009057">
    <property type="entry name" value="Homeodomain-like_sf"/>
</dbReference>
<dbReference type="InterPro" id="IPR027417">
    <property type="entry name" value="P-loop_NTPase"/>
</dbReference>
<keyword evidence="3" id="KW-0805">Transcription regulation</keyword>
<dbReference type="AlphaFoldDB" id="A0A517T3N9"/>
<dbReference type="Pfam" id="PF02954">
    <property type="entry name" value="HTH_8"/>
    <property type="match status" value="1"/>
</dbReference>
<keyword evidence="2" id="KW-0067">ATP-binding</keyword>
<dbReference type="EMBL" id="CP036316">
    <property type="protein sequence ID" value="QDT62990.1"/>
    <property type="molecule type" value="Genomic_DNA"/>
</dbReference>
<dbReference type="PROSITE" id="PS50045">
    <property type="entry name" value="SIGMA54_INTERACT_4"/>
    <property type="match status" value="1"/>
</dbReference>
<keyword evidence="8" id="KW-1185">Reference proteome</keyword>
<evidence type="ECO:0000256" key="2">
    <source>
        <dbReference type="ARBA" id="ARBA00022840"/>
    </source>
</evidence>
<dbReference type="KEGG" id="chya:V22_01880"/>
<dbReference type="SUPFAM" id="SSF55781">
    <property type="entry name" value="GAF domain-like"/>
    <property type="match status" value="1"/>
</dbReference>
<dbReference type="PANTHER" id="PTHR32071">
    <property type="entry name" value="TRANSCRIPTIONAL REGULATORY PROTEIN"/>
    <property type="match status" value="1"/>
</dbReference>
<dbReference type="InterPro" id="IPR029016">
    <property type="entry name" value="GAF-like_dom_sf"/>
</dbReference>
<evidence type="ECO:0000256" key="3">
    <source>
        <dbReference type="ARBA" id="ARBA00023015"/>
    </source>
</evidence>
<evidence type="ECO:0000259" key="6">
    <source>
        <dbReference type="PROSITE" id="PS50045"/>
    </source>
</evidence>
<dbReference type="InterPro" id="IPR025943">
    <property type="entry name" value="Sigma_54_int_dom_ATP-bd_2"/>
</dbReference>
<dbReference type="OrthoDB" id="9761019at2"/>
<dbReference type="Gene3D" id="1.10.8.60">
    <property type="match status" value="1"/>
</dbReference>
<dbReference type="RefSeq" id="WP_145258946.1">
    <property type="nucleotide sequence ID" value="NZ_CP036316.1"/>
</dbReference>
<dbReference type="InterPro" id="IPR003593">
    <property type="entry name" value="AAA+_ATPase"/>
</dbReference>
<keyword evidence="5" id="KW-0804">Transcription</keyword>
<dbReference type="PROSITE" id="PS00676">
    <property type="entry name" value="SIGMA54_INTERACT_2"/>
    <property type="match status" value="1"/>
</dbReference>
<evidence type="ECO:0000313" key="7">
    <source>
        <dbReference type="EMBL" id="QDT62990.1"/>
    </source>
</evidence>
<dbReference type="SUPFAM" id="SSF52540">
    <property type="entry name" value="P-loop containing nucleoside triphosphate hydrolases"/>
    <property type="match status" value="1"/>
</dbReference>
<dbReference type="InterPro" id="IPR058031">
    <property type="entry name" value="AAA_lid_NorR"/>
</dbReference>
<keyword evidence="4" id="KW-0238">DNA-binding</keyword>
<evidence type="ECO:0000256" key="5">
    <source>
        <dbReference type="ARBA" id="ARBA00023163"/>
    </source>
</evidence>
<dbReference type="SMART" id="SM00065">
    <property type="entry name" value="GAF"/>
    <property type="match status" value="1"/>
</dbReference>
<dbReference type="PROSITE" id="PS00688">
    <property type="entry name" value="SIGMA54_INTERACT_3"/>
    <property type="match status" value="1"/>
</dbReference>
<feature type="domain" description="Sigma-54 factor interaction" evidence="6">
    <location>
        <begin position="331"/>
        <end position="560"/>
    </location>
</feature>